<dbReference type="AlphaFoldDB" id="A0A1I2UGI7"/>
<protein>
    <recommendedName>
        <fullName evidence="3">FlgN protein</fullName>
    </recommendedName>
</protein>
<evidence type="ECO:0008006" key="3">
    <source>
        <dbReference type="Google" id="ProtNLM"/>
    </source>
</evidence>
<organism evidence="1 2">
    <name type="scientific">Methylobacterium gossipiicola</name>
    <dbReference type="NCBI Taxonomy" id="582675"/>
    <lineage>
        <taxon>Bacteria</taxon>
        <taxon>Pseudomonadati</taxon>
        <taxon>Pseudomonadota</taxon>
        <taxon>Alphaproteobacteria</taxon>
        <taxon>Hyphomicrobiales</taxon>
        <taxon>Methylobacteriaceae</taxon>
        <taxon>Methylobacterium</taxon>
    </lineage>
</organism>
<dbReference type="EMBL" id="FOPM01000010">
    <property type="protein sequence ID" value="SFG76274.1"/>
    <property type="molecule type" value="Genomic_DNA"/>
</dbReference>
<dbReference type="STRING" id="582675.SAMN05192565_11076"/>
<dbReference type="OrthoDB" id="7677847at2"/>
<sequence length="161" mass="17015">MSASTESPLRIVDEAGAVALVGRVMETLRALEDVLARESDHIRVGRLHQGLAETPGKTGLSAAYLQGLETIKANATALMRFAPEGLAALRDAHQRFTEAAASNQAVLATAHTVAEGLVKSLSQELNRTRTATVYGQSARGPSPYLRPGMEGSQPLVLSVNL</sequence>
<dbReference type="Proteomes" id="UP000199229">
    <property type="component" value="Unassembled WGS sequence"/>
</dbReference>
<gene>
    <name evidence="1" type="ORF">SAMN05192565_11076</name>
</gene>
<name>A0A1I2UGI7_9HYPH</name>
<evidence type="ECO:0000313" key="2">
    <source>
        <dbReference type="Proteomes" id="UP000199229"/>
    </source>
</evidence>
<keyword evidence="2" id="KW-1185">Reference proteome</keyword>
<evidence type="ECO:0000313" key="1">
    <source>
        <dbReference type="EMBL" id="SFG76274.1"/>
    </source>
</evidence>
<reference evidence="2" key="1">
    <citation type="submission" date="2016-10" db="EMBL/GenBank/DDBJ databases">
        <authorList>
            <person name="Varghese N."/>
            <person name="Submissions S."/>
        </authorList>
    </citation>
    <scope>NUCLEOTIDE SEQUENCE [LARGE SCALE GENOMIC DNA]</scope>
    <source>
        <strain evidence="2">Gh-105</strain>
    </source>
</reference>
<dbReference type="RefSeq" id="WP_091971777.1">
    <property type="nucleotide sequence ID" value="NZ_FOPM01000010.1"/>
</dbReference>
<proteinExistence type="predicted"/>
<accession>A0A1I2UGI7</accession>